<keyword evidence="1" id="KW-0812">Transmembrane</keyword>
<gene>
    <name evidence="2" type="ORF">CLV55_10381</name>
</gene>
<dbReference type="EMBL" id="QLSZ01000003">
    <property type="protein sequence ID" value="RAR73762.1"/>
    <property type="molecule type" value="Genomic_DNA"/>
</dbReference>
<organism evidence="2 3">
    <name type="scientific">Flavobacterium aciduliphilum</name>
    <dbReference type="NCBI Taxonomy" id="1101402"/>
    <lineage>
        <taxon>Bacteria</taxon>
        <taxon>Pseudomonadati</taxon>
        <taxon>Bacteroidota</taxon>
        <taxon>Flavobacteriia</taxon>
        <taxon>Flavobacteriales</taxon>
        <taxon>Flavobacteriaceae</taxon>
        <taxon>Flavobacterium</taxon>
    </lineage>
</organism>
<reference evidence="2 3" key="1">
    <citation type="submission" date="2018-06" db="EMBL/GenBank/DDBJ databases">
        <title>Genomic Encyclopedia of Archaeal and Bacterial Type Strains, Phase II (KMG-II): from individual species to whole genera.</title>
        <authorList>
            <person name="Goeker M."/>
        </authorList>
    </citation>
    <scope>NUCLEOTIDE SEQUENCE [LARGE SCALE GENOMIC DNA]</scope>
    <source>
        <strain evidence="2 3">DSM 25663</strain>
    </source>
</reference>
<evidence type="ECO:0000313" key="3">
    <source>
        <dbReference type="Proteomes" id="UP000248840"/>
    </source>
</evidence>
<proteinExistence type="predicted"/>
<keyword evidence="3" id="KW-1185">Reference proteome</keyword>
<accession>A0A328YNN2</accession>
<comment type="caution">
    <text evidence="2">The sequence shown here is derived from an EMBL/GenBank/DDBJ whole genome shotgun (WGS) entry which is preliminary data.</text>
</comment>
<sequence>MNAFEEKEVIKSKFKDASDEELLTNIRISKLFYILFSRNFYRILVFSFSMLINLYFYHKIGNEIRLINNSVIALVISIFITNYLNSDKEAETEKQTIKILRKMREELKEKRKYE</sequence>
<feature type="transmembrane region" description="Helical" evidence="1">
    <location>
        <begin position="64"/>
        <end position="84"/>
    </location>
</feature>
<protein>
    <submittedName>
        <fullName evidence="2">Uncharacterized protein</fullName>
    </submittedName>
</protein>
<dbReference type="Proteomes" id="UP000248840">
    <property type="component" value="Unassembled WGS sequence"/>
</dbReference>
<dbReference type="RefSeq" id="WP_112112564.1">
    <property type="nucleotide sequence ID" value="NZ_QLSZ01000003.1"/>
</dbReference>
<evidence type="ECO:0000256" key="1">
    <source>
        <dbReference type="SAM" id="Phobius"/>
    </source>
</evidence>
<dbReference type="AlphaFoldDB" id="A0A328YNN2"/>
<evidence type="ECO:0000313" key="2">
    <source>
        <dbReference type="EMBL" id="RAR73762.1"/>
    </source>
</evidence>
<keyword evidence="1" id="KW-0472">Membrane</keyword>
<feature type="transmembrane region" description="Helical" evidence="1">
    <location>
        <begin position="40"/>
        <end position="58"/>
    </location>
</feature>
<name>A0A328YNN2_9FLAO</name>
<keyword evidence="1" id="KW-1133">Transmembrane helix</keyword>